<sequence length="189" mass="21311">RIHRRLPQGGILVFVTGKQDINYVVRVLRKRFNDKTERDITNLPLENDHDSEWGSGYDQIDRDADRMEDRRHDGDDDDDEEEEGVDSDMSDVDHDADGVPIPVPDGPCRPCHILPLHALLSPEDQVRVLAPLPSDDHRLIVISTNVAETSLTIPNIKYVVDTGREKVKVYDHKTGISSLKVSWISKASA</sequence>
<feature type="compositionally biased region" description="Basic and acidic residues" evidence="5">
    <location>
        <begin position="42"/>
        <end position="52"/>
    </location>
</feature>
<feature type="region of interest" description="Disordered" evidence="5">
    <location>
        <begin position="42"/>
        <end position="93"/>
    </location>
</feature>
<evidence type="ECO:0000256" key="3">
    <source>
        <dbReference type="ARBA" id="ARBA00022806"/>
    </source>
</evidence>
<dbReference type="Gene3D" id="3.40.50.300">
    <property type="entry name" value="P-loop containing nucleotide triphosphate hydrolases"/>
    <property type="match status" value="1"/>
</dbReference>
<dbReference type="SUPFAM" id="SSF52540">
    <property type="entry name" value="P-loop containing nucleoside triphosphate hydrolases"/>
    <property type="match status" value="1"/>
</dbReference>
<dbReference type="AlphaFoldDB" id="A0A0H5R676"/>
<dbReference type="GO" id="GO:0003723">
    <property type="term" value="F:RNA binding"/>
    <property type="evidence" value="ECO:0007669"/>
    <property type="project" value="TreeGrafter"/>
</dbReference>
<dbReference type="GO" id="GO:0016787">
    <property type="term" value="F:hydrolase activity"/>
    <property type="evidence" value="ECO:0007669"/>
    <property type="project" value="UniProtKB-KW"/>
</dbReference>
<evidence type="ECO:0000313" key="7">
    <source>
        <dbReference type="EMBL" id="CRZ03739.1"/>
    </source>
</evidence>
<dbReference type="InterPro" id="IPR001650">
    <property type="entry name" value="Helicase_C-like"/>
</dbReference>
<feature type="non-terminal residue" evidence="7">
    <location>
        <position position="189"/>
    </location>
</feature>
<dbReference type="CDD" id="cd18791">
    <property type="entry name" value="SF2_C_RHA"/>
    <property type="match status" value="1"/>
</dbReference>
<evidence type="ECO:0000256" key="5">
    <source>
        <dbReference type="SAM" id="MobiDB-lite"/>
    </source>
</evidence>
<feature type="non-terminal residue" evidence="7">
    <location>
        <position position="1"/>
    </location>
</feature>
<reference evidence="7" key="1">
    <citation type="submission" date="2015-04" db="EMBL/GenBank/DDBJ databases">
        <title>The genome sequence of the plant pathogenic Rhizarian Plasmodiophora brassicae reveals insights in its biotrophic life cycle and the origin of chitin synthesis.</title>
        <authorList>
            <person name="Schwelm A."/>
            <person name="Fogelqvist J."/>
            <person name="Knaust A."/>
            <person name="Julke S."/>
            <person name="Lilja T."/>
            <person name="Dhandapani V."/>
            <person name="Bonilla-Rosso G."/>
            <person name="Karlsson M."/>
            <person name="Shevchenko A."/>
            <person name="Choi S.R."/>
            <person name="Kim H.G."/>
            <person name="Park J.Y."/>
            <person name="Lim Y.P."/>
            <person name="Ludwig-Muller J."/>
            <person name="Dixelius C."/>
        </authorList>
    </citation>
    <scope>NUCLEOTIDE SEQUENCE</scope>
    <source>
        <tissue evidence="7">Potato root galls</tissue>
    </source>
</reference>
<dbReference type="PANTHER" id="PTHR18934">
    <property type="entry name" value="ATP-DEPENDENT RNA HELICASE"/>
    <property type="match status" value="1"/>
</dbReference>
<accession>A0A0H5R676</accession>
<dbReference type="Pfam" id="PF00271">
    <property type="entry name" value="Helicase_C"/>
    <property type="match status" value="1"/>
</dbReference>
<dbReference type="PANTHER" id="PTHR18934:SF99">
    <property type="entry name" value="ATP-DEPENDENT RNA HELICASE DHX37-RELATED"/>
    <property type="match status" value="1"/>
</dbReference>
<dbReference type="GO" id="GO:0005524">
    <property type="term" value="F:ATP binding"/>
    <property type="evidence" value="ECO:0007669"/>
    <property type="project" value="UniProtKB-KW"/>
</dbReference>
<evidence type="ECO:0000259" key="6">
    <source>
        <dbReference type="Pfam" id="PF00271"/>
    </source>
</evidence>
<keyword evidence="3" id="KW-0347">Helicase</keyword>
<dbReference type="GO" id="GO:0000462">
    <property type="term" value="P:maturation of SSU-rRNA from tricistronic rRNA transcript (SSU-rRNA, 5.8S rRNA, LSU-rRNA)"/>
    <property type="evidence" value="ECO:0007669"/>
    <property type="project" value="TreeGrafter"/>
</dbReference>
<protein>
    <recommendedName>
        <fullName evidence="6">Helicase C-terminal domain-containing protein</fullName>
    </recommendedName>
</protein>
<evidence type="ECO:0000256" key="2">
    <source>
        <dbReference type="ARBA" id="ARBA00022801"/>
    </source>
</evidence>
<keyword evidence="4" id="KW-0067">ATP-binding</keyword>
<evidence type="ECO:0000256" key="1">
    <source>
        <dbReference type="ARBA" id="ARBA00022741"/>
    </source>
</evidence>
<organism evidence="7">
    <name type="scientific">Spongospora subterranea</name>
    <dbReference type="NCBI Taxonomy" id="70186"/>
    <lineage>
        <taxon>Eukaryota</taxon>
        <taxon>Sar</taxon>
        <taxon>Rhizaria</taxon>
        <taxon>Endomyxa</taxon>
        <taxon>Phytomyxea</taxon>
        <taxon>Plasmodiophorida</taxon>
        <taxon>Plasmodiophoridae</taxon>
        <taxon>Spongospora</taxon>
    </lineage>
</organism>
<evidence type="ECO:0000256" key="4">
    <source>
        <dbReference type="ARBA" id="ARBA00022840"/>
    </source>
</evidence>
<dbReference type="EMBL" id="HACM01003297">
    <property type="protein sequence ID" value="CRZ03739.1"/>
    <property type="molecule type" value="Transcribed_RNA"/>
</dbReference>
<feature type="compositionally biased region" description="Acidic residues" evidence="5">
    <location>
        <begin position="75"/>
        <end position="90"/>
    </location>
</feature>
<dbReference type="InterPro" id="IPR027417">
    <property type="entry name" value="P-loop_NTPase"/>
</dbReference>
<proteinExistence type="predicted"/>
<feature type="compositionally biased region" description="Basic and acidic residues" evidence="5">
    <location>
        <begin position="59"/>
        <end position="74"/>
    </location>
</feature>
<dbReference type="GO" id="GO:0005730">
    <property type="term" value="C:nucleolus"/>
    <property type="evidence" value="ECO:0007669"/>
    <property type="project" value="TreeGrafter"/>
</dbReference>
<feature type="domain" description="Helicase C-terminal" evidence="6">
    <location>
        <begin position="112"/>
        <end position="164"/>
    </location>
</feature>
<keyword evidence="1" id="KW-0547">Nucleotide-binding</keyword>
<dbReference type="GO" id="GO:0004386">
    <property type="term" value="F:helicase activity"/>
    <property type="evidence" value="ECO:0007669"/>
    <property type="project" value="UniProtKB-KW"/>
</dbReference>
<keyword evidence="2" id="KW-0378">Hydrolase</keyword>
<name>A0A0H5R676_9EUKA</name>